<dbReference type="GO" id="GO:0000049">
    <property type="term" value="F:tRNA binding"/>
    <property type="evidence" value="ECO:0007669"/>
    <property type="project" value="UniProtKB-UniRule"/>
</dbReference>
<keyword evidence="5 7" id="KW-0548">Nucleotidyltransferase</keyword>
<feature type="domain" description="Exoribonuclease phosphorolytic" evidence="9">
    <location>
        <begin position="158"/>
        <end position="224"/>
    </location>
</feature>
<dbReference type="GO" id="GO:0016075">
    <property type="term" value="P:rRNA catabolic process"/>
    <property type="evidence" value="ECO:0007669"/>
    <property type="project" value="UniProtKB-UniRule"/>
</dbReference>
<evidence type="ECO:0000256" key="1">
    <source>
        <dbReference type="ARBA" id="ARBA00006678"/>
    </source>
</evidence>
<accession>A0A9D1MS96</accession>
<evidence type="ECO:0000313" key="11">
    <source>
        <dbReference type="Proteomes" id="UP000824142"/>
    </source>
</evidence>
<reference evidence="10" key="1">
    <citation type="submission" date="2020-10" db="EMBL/GenBank/DDBJ databases">
        <authorList>
            <person name="Gilroy R."/>
        </authorList>
    </citation>
    <scope>NUCLEOTIDE SEQUENCE</scope>
    <source>
        <strain evidence="10">CHK136-897</strain>
    </source>
</reference>
<evidence type="ECO:0000313" key="10">
    <source>
        <dbReference type="EMBL" id="HIU65204.1"/>
    </source>
</evidence>
<evidence type="ECO:0000256" key="2">
    <source>
        <dbReference type="ARBA" id="ARBA00022552"/>
    </source>
</evidence>
<evidence type="ECO:0000259" key="9">
    <source>
        <dbReference type="Pfam" id="PF03725"/>
    </source>
</evidence>
<evidence type="ECO:0000256" key="5">
    <source>
        <dbReference type="ARBA" id="ARBA00022695"/>
    </source>
</evidence>
<feature type="binding site" evidence="7">
    <location>
        <begin position="125"/>
        <end position="127"/>
    </location>
    <ligand>
        <name>phosphate</name>
        <dbReference type="ChEBI" id="CHEBI:43474"/>
        <note>substrate</note>
    </ligand>
</feature>
<organism evidence="10 11">
    <name type="scientific">Candidatus Enterousia avicola</name>
    <dbReference type="NCBI Taxonomy" id="2840787"/>
    <lineage>
        <taxon>Bacteria</taxon>
        <taxon>Pseudomonadati</taxon>
        <taxon>Pseudomonadota</taxon>
        <taxon>Alphaproteobacteria</taxon>
        <taxon>Candidatus Enterousia</taxon>
    </lineage>
</organism>
<dbReference type="SUPFAM" id="SSF54211">
    <property type="entry name" value="Ribosomal protein S5 domain 2-like"/>
    <property type="match status" value="1"/>
</dbReference>
<dbReference type="EMBL" id="DVNO01000006">
    <property type="protein sequence ID" value="HIU65204.1"/>
    <property type="molecule type" value="Genomic_DNA"/>
</dbReference>
<dbReference type="InterPro" id="IPR050080">
    <property type="entry name" value="RNase_PH"/>
</dbReference>
<proteinExistence type="inferred from homology"/>
<dbReference type="Gene3D" id="3.30.230.70">
    <property type="entry name" value="GHMP Kinase, N-terminal domain"/>
    <property type="match status" value="1"/>
</dbReference>
<feature type="binding site" evidence="7">
    <location>
        <position position="87"/>
    </location>
    <ligand>
        <name>phosphate</name>
        <dbReference type="ChEBI" id="CHEBI:43474"/>
        <note>substrate</note>
    </ligand>
</feature>
<comment type="catalytic activity">
    <reaction evidence="7">
        <text>tRNA(n+1) + phosphate = tRNA(n) + a ribonucleoside 5'-diphosphate</text>
        <dbReference type="Rhea" id="RHEA:10628"/>
        <dbReference type="Rhea" id="RHEA-COMP:17343"/>
        <dbReference type="Rhea" id="RHEA-COMP:17344"/>
        <dbReference type="ChEBI" id="CHEBI:43474"/>
        <dbReference type="ChEBI" id="CHEBI:57930"/>
        <dbReference type="ChEBI" id="CHEBI:173114"/>
        <dbReference type="EC" id="2.7.7.56"/>
    </reaction>
</comment>
<comment type="function">
    <text evidence="7">Phosphorolytic 3'-5' exoribonuclease that plays an important role in tRNA 3'-end maturation. Removes nucleotide residues following the 3'-CCA terminus of tRNAs; can also add nucleotides to the ends of RNA molecules by using nucleoside diphosphates as substrates, but this may not be physiologically important. Probably plays a role in initiation of 16S rRNA degradation (leading to ribosome degradation) during starvation.</text>
</comment>
<reference evidence="10" key="2">
    <citation type="journal article" date="2021" name="PeerJ">
        <title>Extensive microbial diversity within the chicken gut microbiome revealed by metagenomics and culture.</title>
        <authorList>
            <person name="Gilroy R."/>
            <person name="Ravi A."/>
            <person name="Getino M."/>
            <person name="Pursley I."/>
            <person name="Horton D.L."/>
            <person name="Alikhan N.F."/>
            <person name="Baker D."/>
            <person name="Gharbi K."/>
            <person name="Hall N."/>
            <person name="Watson M."/>
            <person name="Adriaenssens E.M."/>
            <person name="Foster-Nyarko E."/>
            <person name="Jarju S."/>
            <person name="Secka A."/>
            <person name="Antonio M."/>
            <person name="Oren A."/>
            <person name="Chaudhuri R.R."/>
            <person name="La Ragione R."/>
            <person name="Hildebrand F."/>
            <person name="Pallen M.J."/>
        </authorList>
    </citation>
    <scope>NUCLEOTIDE SEQUENCE</scope>
    <source>
        <strain evidence="10">CHK136-897</strain>
    </source>
</reference>
<protein>
    <recommendedName>
        <fullName evidence="7">Ribonuclease PH</fullName>
        <shortName evidence="7">RNase PH</shortName>
        <ecNumber evidence="7">2.7.7.56</ecNumber>
    </recommendedName>
    <alternativeName>
        <fullName evidence="7">tRNA nucleotidyltransferase</fullName>
    </alternativeName>
</protein>
<feature type="domain" description="Exoribonuclease phosphorolytic" evidence="8">
    <location>
        <begin position="11"/>
        <end position="141"/>
    </location>
</feature>
<dbReference type="Proteomes" id="UP000824142">
    <property type="component" value="Unassembled WGS sequence"/>
</dbReference>
<dbReference type="InterPro" id="IPR001247">
    <property type="entry name" value="ExoRNase_PH_dom1"/>
</dbReference>
<keyword evidence="7 10" id="KW-0808">Transferase</keyword>
<evidence type="ECO:0000256" key="7">
    <source>
        <dbReference type="HAMAP-Rule" id="MF_00564"/>
    </source>
</evidence>
<dbReference type="AlphaFoldDB" id="A0A9D1MS96"/>
<dbReference type="PROSITE" id="PS01277">
    <property type="entry name" value="RIBONUCLEASE_PH"/>
    <property type="match status" value="1"/>
</dbReference>
<dbReference type="PANTHER" id="PTHR11953">
    <property type="entry name" value="EXOSOME COMPLEX COMPONENT"/>
    <property type="match status" value="1"/>
</dbReference>
<dbReference type="GO" id="GO:0008033">
    <property type="term" value="P:tRNA processing"/>
    <property type="evidence" value="ECO:0007669"/>
    <property type="project" value="UniProtKB-UniRule"/>
</dbReference>
<dbReference type="InterPro" id="IPR020568">
    <property type="entry name" value="Ribosomal_Su5_D2-typ_SF"/>
</dbReference>
<keyword evidence="3 7" id="KW-0820">tRNA-binding</keyword>
<comment type="caution">
    <text evidence="10">The sequence shown here is derived from an EMBL/GenBank/DDBJ whole genome shotgun (WGS) entry which is preliminary data.</text>
</comment>
<dbReference type="PANTHER" id="PTHR11953:SF0">
    <property type="entry name" value="EXOSOME COMPLEX COMPONENT RRP41"/>
    <property type="match status" value="1"/>
</dbReference>
<comment type="similarity">
    <text evidence="1 7">Belongs to the RNase PH family.</text>
</comment>
<dbReference type="NCBIfam" id="TIGR01966">
    <property type="entry name" value="RNasePH"/>
    <property type="match status" value="1"/>
</dbReference>
<dbReference type="InterPro" id="IPR036345">
    <property type="entry name" value="ExoRNase_PH_dom2_sf"/>
</dbReference>
<dbReference type="GO" id="GO:0000175">
    <property type="term" value="F:3'-5'-RNA exonuclease activity"/>
    <property type="evidence" value="ECO:0007669"/>
    <property type="project" value="UniProtKB-UniRule"/>
</dbReference>
<dbReference type="InterPro" id="IPR027408">
    <property type="entry name" value="PNPase/RNase_PH_dom_sf"/>
</dbReference>
<dbReference type="SUPFAM" id="SSF55666">
    <property type="entry name" value="Ribonuclease PH domain 2-like"/>
    <property type="match status" value="1"/>
</dbReference>
<dbReference type="GO" id="GO:0009022">
    <property type="term" value="F:tRNA nucleotidyltransferase activity"/>
    <property type="evidence" value="ECO:0007669"/>
    <property type="project" value="UniProtKB-UniRule"/>
</dbReference>
<dbReference type="HAMAP" id="MF_00564">
    <property type="entry name" value="RNase_PH"/>
    <property type="match status" value="1"/>
</dbReference>
<dbReference type="Pfam" id="PF01138">
    <property type="entry name" value="RNase_PH"/>
    <property type="match status" value="1"/>
</dbReference>
<dbReference type="GO" id="GO:0031125">
    <property type="term" value="P:rRNA 3'-end processing"/>
    <property type="evidence" value="ECO:0007669"/>
    <property type="project" value="UniProtKB-ARBA"/>
</dbReference>
<dbReference type="FunFam" id="3.30.230.70:FF:000003">
    <property type="entry name" value="Ribonuclease PH"/>
    <property type="match status" value="1"/>
</dbReference>
<keyword evidence="2 7" id="KW-0698">rRNA processing</keyword>
<dbReference type="InterPro" id="IPR018336">
    <property type="entry name" value="RNase_PH_CS"/>
</dbReference>
<dbReference type="Pfam" id="PF03725">
    <property type="entry name" value="RNase_PH_C"/>
    <property type="match status" value="1"/>
</dbReference>
<dbReference type="EC" id="2.7.7.56" evidence="7"/>
<gene>
    <name evidence="7 10" type="primary">rph</name>
    <name evidence="10" type="ORF">IAC63_01005</name>
</gene>
<evidence type="ECO:0000256" key="6">
    <source>
        <dbReference type="ARBA" id="ARBA00022884"/>
    </source>
</evidence>
<evidence type="ECO:0000259" key="8">
    <source>
        <dbReference type="Pfam" id="PF01138"/>
    </source>
</evidence>
<evidence type="ECO:0000256" key="4">
    <source>
        <dbReference type="ARBA" id="ARBA00022694"/>
    </source>
</evidence>
<evidence type="ECO:0000256" key="3">
    <source>
        <dbReference type="ARBA" id="ARBA00022555"/>
    </source>
</evidence>
<dbReference type="InterPro" id="IPR002381">
    <property type="entry name" value="RNase_PH_bac-type"/>
</dbReference>
<dbReference type="InterPro" id="IPR015847">
    <property type="entry name" value="ExoRNase_PH_dom2"/>
</dbReference>
<comment type="subunit">
    <text evidence="7">Homohexameric ring arranged as a trimer of dimers.</text>
</comment>
<keyword evidence="4 7" id="KW-0819">tRNA processing</keyword>
<name>A0A9D1MS96_9PROT</name>
<sequence>MVRPSMRKSDQMRPVSMETGINKWAEGSCLIKVGGTQVLCTATVELNQPLWKRLQNKTGGWVTAEYSMLPRANGTRKGREAMIKDHRSAEISRLIGRAFRSVVDMEKLGRHTITIDCDVIQGDGGTRCASITGGYVALVLAIRWLMARGRIKENPIQDYVAAISAGLWDGELVLDLDYEEDCVAELDSNFVISGSGKFIEVQATGEQHPFDKEQLSALMDMASAGCKKLIDLQKQVLE</sequence>
<keyword evidence="6" id="KW-0694">RNA-binding</keyword>